<dbReference type="Gene3D" id="2.40.50.140">
    <property type="entry name" value="Nucleic acid-binding proteins"/>
    <property type="match status" value="1"/>
</dbReference>
<dbReference type="SUPFAM" id="SSF50249">
    <property type="entry name" value="Nucleic acid-binding proteins"/>
    <property type="match status" value="1"/>
</dbReference>
<comment type="similarity">
    <text evidence="2">Belongs to the eukaryotic RPB7/RPC8 RNA polymerase subunit family.</text>
</comment>
<comment type="subcellular location">
    <subcellularLocation>
        <location evidence="1 6">Nucleus</location>
    </subcellularLocation>
</comment>
<dbReference type="InterPro" id="IPR012340">
    <property type="entry name" value="NA-bd_OB-fold"/>
</dbReference>
<evidence type="ECO:0000256" key="3">
    <source>
        <dbReference type="ARBA" id="ARBA00022478"/>
    </source>
</evidence>
<dbReference type="Pfam" id="PF08292">
    <property type="entry name" value="RNA_pol_Rbc25"/>
    <property type="match status" value="1"/>
</dbReference>
<protein>
    <recommendedName>
        <fullName evidence="6">DNA-directed RNA polymerase subunit</fullName>
    </recommendedName>
</protein>
<feature type="domain" description="RNA polymerase III subunit Rpc25" evidence="8">
    <location>
        <begin position="83"/>
        <end position="192"/>
    </location>
</feature>
<evidence type="ECO:0000256" key="5">
    <source>
        <dbReference type="ARBA" id="ARBA00023242"/>
    </source>
</evidence>
<evidence type="ECO:0000259" key="8">
    <source>
        <dbReference type="Pfam" id="PF08292"/>
    </source>
</evidence>
<evidence type="ECO:0000256" key="1">
    <source>
        <dbReference type="ARBA" id="ARBA00004123"/>
    </source>
</evidence>
<evidence type="ECO:0000313" key="10">
    <source>
        <dbReference type="Proteomes" id="UP001370490"/>
    </source>
</evidence>
<dbReference type="InterPro" id="IPR045113">
    <property type="entry name" value="Rpb7-like"/>
</dbReference>
<dbReference type="Gene3D" id="3.30.1490.120">
    <property type="entry name" value="RNA polymerase Rpb7-like, N-terminal domain"/>
    <property type="match status" value="1"/>
</dbReference>
<sequence length="193" mass="22118">MFYLSLLEHTLRLPPELLKLSLDDSIKRELERLFLDKVIANLGHVVSVYDIKSIDGGFIYPGQGASTYTAVFRLIMFRPFKGEIITAKLKESDSKGLRLSLGFFDDIYVPAHLMPNPSSFETDPENPQYKRWLWIFEDEKYPIDGFDEIKFQVHNVSYPPIPIEQEKDSKPFAPMVITGSLDSDGLGPVSWWS</sequence>
<dbReference type="GO" id="GO:0005666">
    <property type="term" value="C:RNA polymerase III complex"/>
    <property type="evidence" value="ECO:0007669"/>
    <property type="project" value="TreeGrafter"/>
</dbReference>
<proteinExistence type="inferred from homology"/>
<dbReference type="InterPro" id="IPR013238">
    <property type="entry name" value="RNA_pol_III_Rbc25"/>
</dbReference>
<comment type="function">
    <text evidence="6">DNA-dependent RNA polymerase which catalyzes the transcription of DNA into RNA using the four ribonucleoside triphosphates as substrates.</text>
</comment>
<organism evidence="9 10">
    <name type="scientific">Dillenia turbinata</name>
    <dbReference type="NCBI Taxonomy" id="194707"/>
    <lineage>
        <taxon>Eukaryota</taxon>
        <taxon>Viridiplantae</taxon>
        <taxon>Streptophyta</taxon>
        <taxon>Embryophyta</taxon>
        <taxon>Tracheophyta</taxon>
        <taxon>Spermatophyta</taxon>
        <taxon>Magnoliopsida</taxon>
        <taxon>eudicotyledons</taxon>
        <taxon>Gunneridae</taxon>
        <taxon>Pentapetalae</taxon>
        <taxon>Dilleniales</taxon>
        <taxon>Dilleniaceae</taxon>
        <taxon>Dillenia</taxon>
    </lineage>
</organism>
<dbReference type="PANTHER" id="PTHR12709">
    <property type="entry name" value="DNA-DIRECTED RNA POLYMERASE II, III"/>
    <property type="match status" value="1"/>
</dbReference>
<dbReference type="GO" id="GO:0006384">
    <property type="term" value="P:transcription initiation at RNA polymerase III promoter"/>
    <property type="evidence" value="ECO:0007669"/>
    <property type="project" value="TreeGrafter"/>
</dbReference>
<evidence type="ECO:0000259" key="7">
    <source>
        <dbReference type="Pfam" id="PF03876"/>
    </source>
</evidence>
<evidence type="ECO:0000256" key="2">
    <source>
        <dbReference type="ARBA" id="ARBA00009307"/>
    </source>
</evidence>
<accession>A0AAN8ZGW4</accession>
<dbReference type="FunFam" id="2.40.50.140:FF:000488">
    <property type="entry name" value="Predicted protein"/>
    <property type="match status" value="1"/>
</dbReference>
<dbReference type="CDD" id="cd04330">
    <property type="entry name" value="RNAP_III_Rpc25_N"/>
    <property type="match status" value="1"/>
</dbReference>
<dbReference type="AlphaFoldDB" id="A0AAN8ZGW4"/>
<dbReference type="InterPro" id="IPR005576">
    <property type="entry name" value="Rpb7-like_N"/>
</dbReference>
<keyword evidence="4 6" id="KW-0804">Transcription</keyword>
<dbReference type="EMBL" id="JBAMMX010000006">
    <property type="protein sequence ID" value="KAK6937606.1"/>
    <property type="molecule type" value="Genomic_DNA"/>
</dbReference>
<dbReference type="SUPFAM" id="SSF88798">
    <property type="entry name" value="N-terminal, heterodimerisation domain of RBP7 (RpoE)"/>
    <property type="match status" value="1"/>
</dbReference>
<reference evidence="9 10" key="1">
    <citation type="submission" date="2023-12" db="EMBL/GenBank/DDBJ databases">
        <title>A high-quality genome assembly for Dillenia turbinata (Dilleniales).</title>
        <authorList>
            <person name="Chanderbali A."/>
        </authorList>
    </citation>
    <scope>NUCLEOTIDE SEQUENCE [LARGE SCALE GENOMIC DNA]</scope>
    <source>
        <strain evidence="9">LSX21</strain>
        <tissue evidence="9">Leaf</tissue>
    </source>
</reference>
<keyword evidence="5 6" id="KW-0539">Nucleus</keyword>
<gene>
    <name evidence="9" type="ORF">RJ641_031114</name>
</gene>
<keyword evidence="10" id="KW-1185">Reference proteome</keyword>
<feature type="domain" description="RNA polymerase Rpb7-like N-terminal" evidence="7">
    <location>
        <begin position="8"/>
        <end position="64"/>
    </location>
</feature>
<comment type="caution">
    <text evidence="9">The sequence shown here is derived from an EMBL/GenBank/DDBJ whole genome shotgun (WGS) entry which is preliminary data.</text>
</comment>
<dbReference type="InterPro" id="IPR036898">
    <property type="entry name" value="RNA_pol_Rpb7-like_N_sf"/>
</dbReference>
<evidence type="ECO:0000313" key="9">
    <source>
        <dbReference type="EMBL" id="KAK6937606.1"/>
    </source>
</evidence>
<evidence type="ECO:0000256" key="4">
    <source>
        <dbReference type="ARBA" id="ARBA00023163"/>
    </source>
</evidence>
<keyword evidence="3 6" id="KW-0240">DNA-directed RNA polymerase</keyword>
<dbReference type="Pfam" id="PF03876">
    <property type="entry name" value="SHS2_Rpb7-N"/>
    <property type="match status" value="1"/>
</dbReference>
<dbReference type="Proteomes" id="UP001370490">
    <property type="component" value="Unassembled WGS sequence"/>
</dbReference>
<evidence type="ECO:0000256" key="6">
    <source>
        <dbReference type="RuleBase" id="RU369086"/>
    </source>
</evidence>
<dbReference type="PANTHER" id="PTHR12709:SF1">
    <property type="entry name" value="DNA-DIRECTED RNA POLYMERASE III SUBUNIT RPC8"/>
    <property type="match status" value="1"/>
</dbReference>
<name>A0AAN8ZGW4_9MAGN</name>